<dbReference type="EMBL" id="CAKXZS010000011">
    <property type="protein sequence ID" value="CAH2397818.1"/>
    <property type="molecule type" value="Genomic_DNA"/>
</dbReference>
<gene>
    <name evidence="1" type="ORF">MES4922_190433</name>
</gene>
<reference evidence="1" key="1">
    <citation type="submission" date="2022-03" db="EMBL/GenBank/DDBJ databases">
        <authorList>
            <person name="Brunel B."/>
        </authorList>
    </citation>
    <scope>NUCLEOTIDE SEQUENCE</scope>
    <source>
        <strain evidence="1">STM4922sample</strain>
    </source>
</reference>
<proteinExistence type="predicted"/>
<keyword evidence="2" id="KW-1185">Reference proteome</keyword>
<evidence type="ECO:0000313" key="2">
    <source>
        <dbReference type="Proteomes" id="UP001152604"/>
    </source>
</evidence>
<sequence length="43" mass="4463">MKPPSRAASGLPAISFVHLFLLCAGSYASGFDMVLIRASDPPA</sequence>
<name>A0ABN8JKB2_9HYPH</name>
<comment type="caution">
    <text evidence="1">The sequence shown here is derived from an EMBL/GenBank/DDBJ whole genome shotgun (WGS) entry which is preliminary data.</text>
</comment>
<dbReference type="Proteomes" id="UP001152604">
    <property type="component" value="Unassembled WGS sequence"/>
</dbReference>
<accession>A0ABN8JKB2</accession>
<evidence type="ECO:0000313" key="1">
    <source>
        <dbReference type="EMBL" id="CAH2397818.1"/>
    </source>
</evidence>
<protein>
    <submittedName>
        <fullName evidence="1">Uncharacterized protein</fullName>
    </submittedName>
</protein>
<organism evidence="1 2">
    <name type="scientific">Mesorhizobium ventifaucium</name>
    <dbReference type="NCBI Taxonomy" id="666020"/>
    <lineage>
        <taxon>Bacteria</taxon>
        <taxon>Pseudomonadati</taxon>
        <taxon>Pseudomonadota</taxon>
        <taxon>Alphaproteobacteria</taxon>
        <taxon>Hyphomicrobiales</taxon>
        <taxon>Phyllobacteriaceae</taxon>
        <taxon>Mesorhizobium</taxon>
    </lineage>
</organism>